<dbReference type="GO" id="GO:0015936">
    <property type="term" value="P:coenzyme A metabolic process"/>
    <property type="evidence" value="ECO:0007669"/>
    <property type="project" value="InterPro"/>
</dbReference>
<organism evidence="3 4">
    <name type="scientific">Nocardia transvalensis</name>
    <dbReference type="NCBI Taxonomy" id="37333"/>
    <lineage>
        <taxon>Bacteria</taxon>
        <taxon>Bacillati</taxon>
        <taxon>Actinomycetota</taxon>
        <taxon>Actinomycetes</taxon>
        <taxon>Mycobacteriales</taxon>
        <taxon>Nocardiaceae</taxon>
        <taxon>Nocardia</taxon>
    </lineage>
</organism>
<comment type="similarity">
    <text evidence="1">Belongs to the HMG-CoA reductase family.</text>
</comment>
<reference evidence="3 4" key="1">
    <citation type="submission" date="2020-08" db="EMBL/GenBank/DDBJ databases">
        <title>Sequencing the genomes of 1000 actinobacteria strains.</title>
        <authorList>
            <person name="Klenk H.-P."/>
        </authorList>
    </citation>
    <scope>NUCLEOTIDE SEQUENCE [LARGE SCALE GENOMIC DNA]</scope>
    <source>
        <strain evidence="3 4">DSM 43582</strain>
    </source>
</reference>
<gene>
    <name evidence="3" type="ORF">BJY24_001019</name>
</gene>
<proteinExistence type="inferred from homology"/>
<protein>
    <submittedName>
        <fullName evidence="3">Hydroxymethylglutaryl-CoA reductase (NADPH)</fullName>
        <ecNumber evidence="3">1.1.1.34</ecNumber>
    </submittedName>
</protein>
<keyword evidence="2 3" id="KW-0560">Oxidoreductase</keyword>
<dbReference type="SUPFAM" id="SSF56542">
    <property type="entry name" value="Substrate-binding domain of HMG-CoA reductase"/>
    <property type="match status" value="1"/>
</dbReference>
<dbReference type="Proteomes" id="UP000540412">
    <property type="component" value="Unassembled WGS sequence"/>
</dbReference>
<dbReference type="PRINTS" id="PR00071">
    <property type="entry name" value="HMGCOARDTASE"/>
</dbReference>
<dbReference type="InterPro" id="IPR002202">
    <property type="entry name" value="HMG_CoA_Rdtase"/>
</dbReference>
<dbReference type="SUPFAM" id="SSF55035">
    <property type="entry name" value="NAD-binding domain of HMG-CoA reductase"/>
    <property type="match status" value="1"/>
</dbReference>
<sequence length="364" mass="38867">MTETTDETSSAATVPLRWVGPVKISGNVAEGLIEIPLATYESPLWPSVGRGAKVSTLCERGIVATLVDERMTRSVLLEADDAGTALAAARQLTDELPRLREIVSECSRYADLIALHHQIVGNLLFLRFEYTTGDAAGHNMATLASDTLLAHIVATVPGVGYGSVSGNFCTDKKVSAVNGILGRGKNVVAELLIPREVVEQRLRTTAARMAELNMRKNLIGTMVAGGIRTANAHYANMLLGVYLATGQDAANIVEGSQGIVHAEDRDGDLYFSCSIPNLIVGTVGNGKSLDFVEANLARLGCRENREPGGNARRLAVITAAAVLCGELSLLAAQTNPGELMRTHLRFERTASEKDRANDSAYRNP</sequence>
<dbReference type="PROSITE" id="PS50065">
    <property type="entry name" value="HMG_COA_REDUCTASE_4"/>
    <property type="match status" value="1"/>
</dbReference>
<dbReference type="Pfam" id="PF00368">
    <property type="entry name" value="HMG-CoA_red"/>
    <property type="match status" value="1"/>
</dbReference>
<dbReference type="EC" id="1.1.1.34" evidence="3"/>
<comment type="caution">
    <text evidence="3">The sequence shown here is derived from an EMBL/GenBank/DDBJ whole genome shotgun (WGS) entry which is preliminary data.</text>
</comment>
<name>A0A7W9UGH3_9NOCA</name>
<evidence type="ECO:0000256" key="1">
    <source>
        <dbReference type="ARBA" id="ARBA00007661"/>
    </source>
</evidence>
<evidence type="ECO:0000313" key="3">
    <source>
        <dbReference type="EMBL" id="MBB5912152.1"/>
    </source>
</evidence>
<dbReference type="PANTHER" id="PTHR10572:SF24">
    <property type="entry name" value="3-HYDROXY-3-METHYLGLUTARYL-COENZYME A REDUCTASE"/>
    <property type="match status" value="1"/>
</dbReference>
<dbReference type="InterPro" id="IPR009029">
    <property type="entry name" value="HMG_CoA_Rdtase_sub-bd_dom_sf"/>
</dbReference>
<dbReference type="PANTHER" id="PTHR10572">
    <property type="entry name" value="3-HYDROXY-3-METHYLGLUTARYL-COENZYME A REDUCTASE"/>
    <property type="match status" value="1"/>
</dbReference>
<dbReference type="EMBL" id="JACHIT010000001">
    <property type="protein sequence ID" value="MBB5912152.1"/>
    <property type="molecule type" value="Genomic_DNA"/>
</dbReference>
<keyword evidence="4" id="KW-1185">Reference proteome</keyword>
<dbReference type="InterPro" id="IPR023074">
    <property type="entry name" value="HMG_CoA_Rdtase_cat_sf"/>
</dbReference>
<accession>A0A7W9UGH3</accession>
<evidence type="ECO:0000256" key="2">
    <source>
        <dbReference type="ARBA" id="ARBA00023002"/>
    </source>
</evidence>
<dbReference type="Gene3D" id="3.90.770.10">
    <property type="entry name" value="3-hydroxy-3-methylglutaryl-coenzyme A Reductase, Chain A, domain 2"/>
    <property type="match status" value="1"/>
</dbReference>
<dbReference type="InterPro" id="IPR009023">
    <property type="entry name" value="HMG_CoA_Rdtase_NAD(P)-bd_sf"/>
</dbReference>
<dbReference type="GO" id="GO:0004420">
    <property type="term" value="F:hydroxymethylglutaryl-CoA reductase (NADPH) activity"/>
    <property type="evidence" value="ECO:0007669"/>
    <property type="project" value="UniProtKB-EC"/>
</dbReference>
<dbReference type="RefSeq" id="WP_083905795.1">
    <property type="nucleotide sequence ID" value="NZ_JACHIT010000001.1"/>
</dbReference>
<dbReference type="Gene3D" id="3.30.70.420">
    <property type="entry name" value="Hydroxymethylglutaryl-CoA reductase, class I/II, NAD/NADP-binding domain"/>
    <property type="match status" value="1"/>
</dbReference>
<evidence type="ECO:0000313" key="4">
    <source>
        <dbReference type="Proteomes" id="UP000540412"/>
    </source>
</evidence>
<dbReference type="AlphaFoldDB" id="A0A7W9UGH3"/>